<dbReference type="PROSITE" id="PS51387">
    <property type="entry name" value="FAD_PCMH"/>
    <property type="match status" value="1"/>
</dbReference>
<name>A0A0U5FPP7_ASPCI</name>
<dbReference type="OMA" id="GKDYCAE"/>
<keyword evidence="2" id="KW-0285">Flavoprotein</keyword>
<dbReference type="Pfam" id="PF04275">
    <property type="entry name" value="P-mevalo_kinase"/>
    <property type="match status" value="1"/>
</dbReference>
<dbReference type="Gene3D" id="3.40.462.20">
    <property type="match status" value="1"/>
</dbReference>
<dbReference type="InterPro" id="IPR016166">
    <property type="entry name" value="FAD-bd_PCMH"/>
</dbReference>
<organism evidence="7 8">
    <name type="scientific">Aspergillus calidoustus</name>
    <dbReference type="NCBI Taxonomy" id="454130"/>
    <lineage>
        <taxon>Eukaryota</taxon>
        <taxon>Fungi</taxon>
        <taxon>Dikarya</taxon>
        <taxon>Ascomycota</taxon>
        <taxon>Pezizomycotina</taxon>
        <taxon>Eurotiomycetes</taxon>
        <taxon>Eurotiomycetidae</taxon>
        <taxon>Eurotiales</taxon>
        <taxon>Aspergillaceae</taxon>
        <taxon>Aspergillus</taxon>
        <taxon>Aspergillus subgen. Nidulantes</taxon>
    </lineage>
</organism>
<dbReference type="Pfam" id="PF01565">
    <property type="entry name" value="FAD_binding_4"/>
    <property type="match status" value="1"/>
</dbReference>
<accession>A0A0U5FPP7</accession>
<dbReference type="OrthoDB" id="363185at2759"/>
<comment type="similarity">
    <text evidence="1">Belongs to the oxygen-dependent FAD-linked oxidoreductase family.</text>
</comment>
<evidence type="ECO:0000313" key="7">
    <source>
        <dbReference type="EMBL" id="CEL01158.1"/>
    </source>
</evidence>
<evidence type="ECO:0000256" key="5">
    <source>
        <dbReference type="SAM" id="MobiDB-lite"/>
    </source>
</evidence>
<dbReference type="UniPathway" id="UPA00057">
    <property type="reaction ID" value="UER00099"/>
</dbReference>
<dbReference type="Gene3D" id="3.40.50.2020">
    <property type="match status" value="1"/>
</dbReference>
<dbReference type="Gene3D" id="3.40.50.300">
    <property type="entry name" value="P-loop containing nucleotide triphosphate hydrolases"/>
    <property type="match status" value="1"/>
</dbReference>
<dbReference type="GO" id="GO:0004631">
    <property type="term" value="F:phosphomevalonate kinase activity"/>
    <property type="evidence" value="ECO:0007669"/>
    <property type="project" value="InterPro"/>
</dbReference>
<feature type="compositionally biased region" description="Basic and acidic residues" evidence="5">
    <location>
        <begin position="891"/>
        <end position="900"/>
    </location>
</feature>
<dbReference type="AlphaFoldDB" id="A0A0U5FPP7"/>
<dbReference type="InterPro" id="IPR006094">
    <property type="entry name" value="Oxid_FAD_bind_N"/>
</dbReference>
<dbReference type="InterPro" id="IPR027417">
    <property type="entry name" value="P-loop_NTPase"/>
</dbReference>
<proteinExistence type="inferred from homology"/>
<protein>
    <recommendedName>
        <fullName evidence="6">FAD-binding PCMH-type domain-containing protein</fullName>
    </recommendedName>
</protein>
<feature type="domain" description="FAD-binding PCMH-type" evidence="6">
    <location>
        <begin position="290"/>
        <end position="482"/>
    </location>
</feature>
<dbReference type="InterPro" id="IPR000836">
    <property type="entry name" value="PRTase_dom"/>
</dbReference>
<dbReference type="PANTHER" id="PTHR42973">
    <property type="entry name" value="BINDING OXIDOREDUCTASE, PUTATIVE (AFU_ORTHOLOGUE AFUA_1G17690)-RELATED"/>
    <property type="match status" value="1"/>
</dbReference>
<dbReference type="GO" id="GO:0005737">
    <property type="term" value="C:cytoplasm"/>
    <property type="evidence" value="ECO:0007669"/>
    <property type="project" value="InterPro"/>
</dbReference>
<keyword evidence="8" id="KW-1185">Reference proteome</keyword>
<dbReference type="GO" id="GO:0071949">
    <property type="term" value="F:FAD binding"/>
    <property type="evidence" value="ECO:0007669"/>
    <property type="project" value="InterPro"/>
</dbReference>
<evidence type="ECO:0000256" key="3">
    <source>
        <dbReference type="ARBA" id="ARBA00022827"/>
    </source>
</evidence>
<gene>
    <name evidence="7" type="ORF">ASPCAL00747</name>
</gene>
<dbReference type="CDD" id="cd06223">
    <property type="entry name" value="PRTases_typeI"/>
    <property type="match status" value="1"/>
</dbReference>
<evidence type="ECO:0000256" key="4">
    <source>
        <dbReference type="ARBA" id="ARBA00023002"/>
    </source>
</evidence>
<reference evidence="8" key="1">
    <citation type="journal article" date="2016" name="Genome Announc.">
        <title>Draft genome sequences of fungus Aspergillus calidoustus.</title>
        <authorList>
            <person name="Horn F."/>
            <person name="Linde J."/>
            <person name="Mattern D.J."/>
            <person name="Walther G."/>
            <person name="Guthke R."/>
            <person name="Scherlach K."/>
            <person name="Martin K."/>
            <person name="Brakhage A.A."/>
            <person name="Petzke L."/>
            <person name="Valiante V."/>
        </authorList>
    </citation>
    <scope>NUCLEOTIDE SEQUENCE [LARGE SCALE GENOMIC DNA]</scope>
    <source>
        <strain evidence="8">SF006504</strain>
    </source>
</reference>
<dbReference type="InterPro" id="IPR029063">
    <property type="entry name" value="SAM-dependent_MTases_sf"/>
</dbReference>
<evidence type="ECO:0000256" key="1">
    <source>
        <dbReference type="ARBA" id="ARBA00005466"/>
    </source>
</evidence>
<feature type="region of interest" description="Disordered" evidence="5">
    <location>
        <begin position="883"/>
        <end position="906"/>
    </location>
</feature>
<dbReference type="Gene3D" id="3.30.465.10">
    <property type="match status" value="1"/>
</dbReference>
<evidence type="ECO:0000313" key="8">
    <source>
        <dbReference type="Proteomes" id="UP000054771"/>
    </source>
</evidence>
<evidence type="ECO:0000259" key="6">
    <source>
        <dbReference type="PROSITE" id="PS51387"/>
    </source>
</evidence>
<dbReference type="GO" id="GO:0019287">
    <property type="term" value="P:isopentenyl diphosphate biosynthetic process, mevalonate pathway"/>
    <property type="evidence" value="ECO:0007669"/>
    <property type="project" value="UniProtKB-UniPathway"/>
</dbReference>
<dbReference type="GO" id="GO:0006695">
    <property type="term" value="P:cholesterol biosynthetic process"/>
    <property type="evidence" value="ECO:0007669"/>
    <property type="project" value="InterPro"/>
</dbReference>
<keyword evidence="4" id="KW-0560">Oxidoreductase</keyword>
<dbReference type="GO" id="GO:0016491">
    <property type="term" value="F:oxidoreductase activity"/>
    <property type="evidence" value="ECO:0007669"/>
    <property type="project" value="UniProtKB-KW"/>
</dbReference>
<dbReference type="Gene3D" id="3.40.50.150">
    <property type="entry name" value="Vaccinia Virus protein VP39"/>
    <property type="match status" value="1"/>
</dbReference>
<dbReference type="InterPro" id="IPR016169">
    <property type="entry name" value="FAD-bd_PCMH_sub2"/>
</dbReference>
<dbReference type="STRING" id="454130.A0A0U5FPP7"/>
<dbReference type="PANTHER" id="PTHR42973:SF25">
    <property type="entry name" value="PHOSPHOMEVALONATE KINASE"/>
    <property type="match status" value="1"/>
</dbReference>
<sequence length="1137" mass="123484">MATLHFLKQALRERVFKVSGQPLSDTQYTDGFEIIIKGSGGIYKELIIPQLSHLFAQLDTQISFLEIGPGPKSILGCLPKQQRRIIKKYTAFEPNSLHAAKLEDWLGQASEGELPLPCLEDGHDVRQSPFPGASSMSEGETFNVILFCHSLYGMGPKRDIIKRALEMLVDRPGPGIVVVFHRDHTLQLDGLVSHHSASLPTGTITVPDEDGTLDSFASFIAGFVITQKALQAEWRAVCRALSHRGQTGYLLFRSPEAMISFIKRADTLPELAAQVPLLSGHRMVKNREARLHCPAAVVLPTEVEHVQQCVRWALKQRVSLTVIGGGHSGHCLWANVVSIDMAAFNRIHVHAVKELELGFDSDLSPCIVAGTGCKTEDIIRSAMAVGLTVPLGSRPSVGAGLWLQGGIGHQARLYGLTCDAIIGAVIVSVKTGQILGIGHVPSEHWPPDAVRPKDETDLLWALKGAGTNIGIVISVTFRAFPAQSHLVRNWVIPINSPLEAQNRLSRLDYLTSKLPRHCSADAYLHWDNGELQLGVTVFETLTAESSLSMPLCLFDDLGPPDSSQTVNGVGLFDCEMYMSGICGGHGKGKTSSFKRCVFLKNIGKENIAGILVAAIKACPLPLCYLHLLQGGGAVRDVSIGATAFGCRDWDYACVITGVWPRDQDMTDISYRTVQWVYDVARDLLPFSNGIYGADLGPDPRDACLATKAFGPNGPRLAAVKQGHDPHGVLVYACPVPKIPTTVILVTGPNCSGKDYCASIWASSINANANKGITFTARVASISDATKRAYAVATGSDLDRLLQDRAYKEQHRMDLTDFYLGQVKCRPQLPEEHFLSVVGGMVDTDVLFVTGMRDEAPVAVFSRLVPYTRLIEVNIAADEGMWRAGQGSSSNDRLHDSDRQSETANVTSNATALDYQPNFVFQNNVRGSGAAEKFAERWLAPFFHADLQRLADMIRLVPDFPRSGVDFRHVLNIAQQRGGLKLCVSLLQTHFTGDWSKVDSIACCQAAGFVIGSALSMQVNIPLVLIRERGKLPPPTASVLNPGSHISSVGSHDGDGKLLELEERLLSRDASVVILDDVLASGRTLYAVLQLLNQVGIILEKIHVIVVAEFPAHGGRGFLREQGFGRVNIQSLLVLGGI</sequence>
<dbReference type="SUPFAM" id="SSF56176">
    <property type="entry name" value="FAD-binding/transporter-associated domain-like"/>
    <property type="match status" value="1"/>
</dbReference>
<dbReference type="EMBL" id="CDMC01000001">
    <property type="protein sequence ID" value="CEL01158.1"/>
    <property type="molecule type" value="Genomic_DNA"/>
</dbReference>
<dbReference type="InterPro" id="IPR050416">
    <property type="entry name" value="FAD-linked_Oxidoreductase"/>
</dbReference>
<dbReference type="Proteomes" id="UP000054771">
    <property type="component" value="Unassembled WGS sequence"/>
</dbReference>
<evidence type="ECO:0000256" key="2">
    <source>
        <dbReference type="ARBA" id="ARBA00022630"/>
    </source>
</evidence>
<dbReference type="InterPro" id="IPR029057">
    <property type="entry name" value="PRTase-like"/>
</dbReference>
<dbReference type="Pfam" id="PF00156">
    <property type="entry name" value="Pribosyltran"/>
    <property type="match status" value="1"/>
</dbReference>
<keyword evidence="3" id="KW-0274">FAD</keyword>
<dbReference type="InterPro" id="IPR005919">
    <property type="entry name" value="Pmev_kin_anim"/>
</dbReference>
<dbReference type="InterPro" id="IPR036318">
    <property type="entry name" value="FAD-bd_PCMH-like_sf"/>
</dbReference>
<dbReference type="SUPFAM" id="SSF53271">
    <property type="entry name" value="PRTase-like"/>
    <property type="match status" value="1"/>
</dbReference>